<evidence type="ECO:0000313" key="2">
    <source>
        <dbReference type="EMBL" id="EJK66157.1"/>
    </source>
</evidence>
<organism evidence="2 3">
    <name type="scientific">Thalassiosira oceanica</name>
    <name type="common">Marine diatom</name>
    <dbReference type="NCBI Taxonomy" id="159749"/>
    <lineage>
        <taxon>Eukaryota</taxon>
        <taxon>Sar</taxon>
        <taxon>Stramenopiles</taxon>
        <taxon>Ochrophyta</taxon>
        <taxon>Bacillariophyta</taxon>
        <taxon>Coscinodiscophyceae</taxon>
        <taxon>Thalassiosirophycidae</taxon>
        <taxon>Thalassiosirales</taxon>
        <taxon>Thalassiosiraceae</taxon>
        <taxon>Thalassiosira</taxon>
    </lineage>
</organism>
<reference evidence="2 3" key="1">
    <citation type="journal article" date="2012" name="Genome Biol.">
        <title>Genome and low-iron response of an oceanic diatom adapted to chronic iron limitation.</title>
        <authorList>
            <person name="Lommer M."/>
            <person name="Specht M."/>
            <person name="Roy A.S."/>
            <person name="Kraemer L."/>
            <person name="Andreson R."/>
            <person name="Gutowska M.A."/>
            <person name="Wolf J."/>
            <person name="Bergner S.V."/>
            <person name="Schilhabel M.B."/>
            <person name="Klostermeier U.C."/>
            <person name="Beiko R.G."/>
            <person name="Rosenstiel P."/>
            <person name="Hippler M."/>
            <person name="Laroche J."/>
        </authorList>
    </citation>
    <scope>NUCLEOTIDE SEQUENCE [LARGE SCALE GENOMIC DNA]</scope>
    <source>
        <strain evidence="2 3">CCMP1005</strain>
    </source>
</reference>
<dbReference type="EMBL" id="AGNL01015232">
    <property type="protein sequence ID" value="EJK66157.1"/>
    <property type="molecule type" value="Genomic_DNA"/>
</dbReference>
<evidence type="ECO:0000256" key="1">
    <source>
        <dbReference type="SAM" id="MobiDB-lite"/>
    </source>
</evidence>
<feature type="compositionally biased region" description="Basic and acidic residues" evidence="1">
    <location>
        <begin position="26"/>
        <end position="39"/>
    </location>
</feature>
<comment type="caution">
    <text evidence="2">The sequence shown here is derived from an EMBL/GenBank/DDBJ whole genome shotgun (WGS) entry which is preliminary data.</text>
</comment>
<name>K0T6W5_THAOC</name>
<evidence type="ECO:0000313" key="3">
    <source>
        <dbReference type="Proteomes" id="UP000266841"/>
    </source>
</evidence>
<proteinExistence type="predicted"/>
<protein>
    <submittedName>
        <fullName evidence="2">Uncharacterized protein</fullName>
    </submittedName>
</protein>
<sequence>MPPRRGGVVGRGAARRICLALEEQEGDLRRGKRGDETTREALSSGRRVDGVEGGGSSTAGVRDCRAGARPAIEGDIVPPTSAPTKGGRAPRCLLGRAEDDGVPRRSALAGSDGSVERTAAFCHGTSGELVGEGTRPRRTDVRLSARAGTVGGLREAAARLVGTANSILPPLRLFCTRAPDVVPLPLPPLPGMASSFGARREDVLCRRGDDEATGAAEQGGATSARFPISLAADVGGDGIELG</sequence>
<dbReference type="AlphaFoldDB" id="K0T6W5"/>
<gene>
    <name evidence="2" type="ORF">THAOC_12938</name>
</gene>
<dbReference type="Proteomes" id="UP000266841">
    <property type="component" value="Unassembled WGS sequence"/>
</dbReference>
<accession>K0T6W5</accession>
<feature type="region of interest" description="Disordered" evidence="1">
    <location>
        <begin position="23"/>
        <end position="62"/>
    </location>
</feature>
<keyword evidence="3" id="KW-1185">Reference proteome</keyword>